<dbReference type="EMBL" id="JAPDDS010000003">
    <property type="protein sequence ID" value="MCW1884393.1"/>
    <property type="molecule type" value="Genomic_DNA"/>
</dbReference>
<evidence type="ECO:0000313" key="2">
    <source>
        <dbReference type="Proteomes" id="UP001207930"/>
    </source>
</evidence>
<gene>
    <name evidence="1" type="ORF">OKA04_06590</name>
</gene>
<dbReference type="Proteomes" id="UP001207930">
    <property type="component" value="Unassembled WGS sequence"/>
</dbReference>
<dbReference type="InterPro" id="IPR003820">
    <property type="entry name" value="KdpC"/>
</dbReference>
<dbReference type="Pfam" id="PF02669">
    <property type="entry name" value="KdpC"/>
    <property type="match status" value="1"/>
</dbReference>
<evidence type="ECO:0000313" key="1">
    <source>
        <dbReference type="EMBL" id="MCW1884393.1"/>
    </source>
</evidence>
<comment type="caution">
    <text evidence="1">The sequence shown here is derived from an EMBL/GenBank/DDBJ whole genome shotgun (WGS) entry which is preliminary data.</text>
</comment>
<name>A0ABT3FLD4_9BACT</name>
<reference evidence="1 2" key="1">
    <citation type="submission" date="2022-10" db="EMBL/GenBank/DDBJ databases">
        <title>Luteolibacter flavescens strain MCCC 1K03193, whole genome shotgun sequencing project.</title>
        <authorList>
            <person name="Zhao G."/>
            <person name="Shen L."/>
        </authorList>
    </citation>
    <scope>NUCLEOTIDE SEQUENCE [LARGE SCALE GENOMIC DNA]</scope>
    <source>
        <strain evidence="1 2">MCCC 1K03193</strain>
    </source>
</reference>
<organism evidence="1 2">
    <name type="scientific">Luteolibacter flavescens</name>
    <dbReference type="NCBI Taxonomy" id="1859460"/>
    <lineage>
        <taxon>Bacteria</taxon>
        <taxon>Pseudomonadati</taxon>
        <taxon>Verrucomicrobiota</taxon>
        <taxon>Verrucomicrobiia</taxon>
        <taxon>Verrucomicrobiales</taxon>
        <taxon>Verrucomicrobiaceae</taxon>
        <taxon>Luteolibacter</taxon>
    </lineage>
</organism>
<keyword evidence="2" id="KW-1185">Reference proteome</keyword>
<dbReference type="RefSeq" id="WP_264500353.1">
    <property type="nucleotide sequence ID" value="NZ_JAPDDS010000003.1"/>
</dbReference>
<protein>
    <submittedName>
        <fullName evidence="1">Potassium-transporting ATPase subunit C</fullName>
    </submittedName>
</protein>
<sequence length="129" mass="14393">MKHPLLITFSGIALATVGWLWPWDDGERLPDGTRAAMILLQSQQSGPAYFHPENEVQPDEQGISWISPQQALGQLDRVMRERKLTAGDRQALTELISEASEPHPSRAIGGQRINVARLNVAMDARQEKQ</sequence>
<proteinExistence type="predicted"/>
<accession>A0ABT3FLD4</accession>